<keyword evidence="3 4" id="KW-0539">Nucleus</keyword>
<dbReference type="InterPro" id="IPR036388">
    <property type="entry name" value="WH-like_DNA-bd_sf"/>
</dbReference>
<dbReference type="InterPro" id="IPR001766">
    <property type="entry name" value="Fork_head_dom"/>
</dbReference>
<keyword evidence="2 4" id="KW-0238">DNA-binding</keyword>
<name>A0A1V9XK36_9ACAR</name>
<organism evidence="7 8">
    <name type="scientific">Tropilaelaps mercedesae</name>
    <dbReference type="NCBI Taxonomy" id="418985"/>
    <lineage>
        <taxon>Eukaryota</taxon>
        <taxon>Metazoa</taxon>
        <taxon>Ecdysozoa</taxon>
        <taxon>Arthropoda</taxon>
        <taxon>Chelicerata</taxon>
        <taxon>Arachnida</taxon>
        <taxon>Acari</taxon>
        <taxon>Parasitiformes</taxon>
        <taxon>Mesostigmata</taxon>
        <taxon>Gamasina</taxon>
        <taxon>Dermanyssoidea</taxon>
        <taxon>Laelapidae</taxon>
        <taxon>Tropilaelaps</taxon>
    </lineage>
</organism>
<dbReference type="OrthoDB" id="5954824at2759"/>
<dbReference type="InterPro" id="IPR036390">
    <property type="entry name" value="WH_DNA-bd_sf"/>
</dbReference>
<dbReference type="EMBL" id="MNPL01009431">
    <property type="protein sequence ID" value="OQR73732.1"/>
    <property type="molecule type" value="Genomic_DNA"/>
</dbReference>
<dbReference type="FunFam" id="1.10.10.10:FF:000071">
    <property type="entry name" value="Forkhead box F1"/>
    <property type="match status" value="1"/>
</dbReference>
<feature type="non-terminal residue" evidence="7">
    <location>
        <position position="396"/>
    </location>
</feature>
<feature type="region of interest" description="Disordered" evidence="5">
    <location>
        <begin position="100"/>
        <end position="142"/>
    </location>
</feature>
<feature type="DNA-binding region" description="Fork-head" evidence="4">
    <location>
        <begin position="144"/>
        <end position="238"/>
    </location>
</feature>
<dbReference type="STRING" id="418985.A0A1V9XK36"/>
<dbReference type="PRINTS" id="PR00053">
    <property type="entry name" value="FORKHEAD"/>
</dbReference>
<gene>
    <name evidence="7" type="ORF">BIW11_03518</name>
</gene>
<dbReference type="GO" id="GO:0009887">
    <property type="term" value="P:animal organ morphogenesis"/>
    <property type="evidence" value="ECO:0007669"/>
    <property type="project" value="TreeGrafter"/>
</dbReference>
<dbReference type="PROSITE" id="PS00658">
    <property type="entry name" value="FORK_HEAD_2"/>
    <property type="match status" value="1"/>
</dbReference>
<evidence type="ECO:0000256" key="3">
    <source>
        <dbReference type="ARBA" id="ARBA00023242"/>
    </source>
</evidence>
<comment type="subcellular location">
    <subcellularLocation>
        <location evidence="1 4">Nucleus</location>
    </subcellularLocation>
</comment>
<evidence type="ECO:0000256" key="1">
    <source>
        <dbReference type="ARBA" id="ARBA00004123"/>
    </source>
</evidence>
<dbReference type="AlphaFoldDB" id="A0A1V9XK36"/>
<dbReference type="PROSITE" id="PS51257">
    <property type="entry name" value="PROKAR_LIPOPROTEIN"/>
    <property type="match status" value="1"/>
</dbReference>
<reference evidence="7 8" key="1">
    <citation type="journal article" date="2017" name="Gigascience">
        <title>Draft genome of the honey bee ectoparasitic mite, Tropilaelaps mercedesae, is shaped by the parasitic life history.</title>
        <authorList>
            <person name="Dong X."/>
            <person name="Armstrong S.D."/>
            <person name="Xia D."/>
            <person name="Makepeace B.L."/>
            <person name="Darby A.C."/>
            <person name="Kadowaki T."/>
        </authorList>
    </citation>
    <scope>NUCLEOTIDE SEQUENCE [LARGE SCALE GENOMIC DNA]</scope>
    <source>
        <strain evidence="7">Wuxi-XJTLU</strain>
    </source>
</reference>
<evidence type="ECO:0000256" key="2">
    <source>
        <dbReference type="ARBA" id="ARBA00023125"/>
    </source>
</evidence>
<dbReference type="PANTHER" id="PTHR46262">
    <property type="entry name" value="FORKHEAD BOX PROTEIN BINIOU"/>
    <property type="match status" value="1"/>
</dbReference>
<dbReference type="GO" id="GO:0005634">
    <property type="term" value="C:nucleus"/>
    <property type="evidence" value="ECO:0007669"/>
    <property type="project" value="UniProtKB-SubCell"/>
</dbReference>
<dbReference type="GO" id="GO:0000978">
    <property type="term" value="F:RNA polymerase II cis-regulatory region sequence-specific DNA binding"/>
    <property type="evidence" value="ECO:0007669"/>
    <property type="project" value="TreeGrafter"/>
</dbReference>
<evidence type="ECO:0000259" key="6">
    <source>
        <dbReference type="PROSITE" id="PS50039"/>
    </source>
</evidence>
<dbReference type="SUPFAM" id="SSF46785">
    <property type="entry name" value="Winged helix' DNA-binding domain"/>
    <property type="match status" value="1"/>
</dbReference>
<proteinExistence type="predicted"/>
<dbReference type="SMART" id="SM00339">
    <property type="entry name" value="FH"/>
    <property type="match status" value="1"/>
</dbReference>
<evidence type="ECO:0000313" key="7">
    <source>
        <dbReference type="EMBL" id="OQR73732.1"/>
    </source>
</evidence>
<dbReference type="Pfam" id="PF00250">
    <property type="entry name" value="Forkhead"/>
    <property type="match status" value="1"/>
</dbReference>
<accession>A0A1V9XK36</accession>
<dbReference type="InParanoid" id="A0A1V9XK36"/>
<feature type="compositionally biased region" description="Basic and acidic residues" evidence="5">
    <location>
        <begin position="132"/>
        <end position="142"/>
    </location>
</feature>
<evidence type="ECO:0000256" key="5">
    <source>
        <dbReference type="SAM" id="MobiDB-lite"/>
    </source>
</evidence>
<sequence>MLIKREAEDSLHREDLIPPMSAMTSVSCATSGSPMLPSVVSTPISTNTSCTSTLSLMVENYLPHHGLHSRYSQHTTAVQSIYQEYIHPQVSGNAITKVPDSPQAEVPEEKPVTTTTVSKDASGGNGNGGTGEKVKSNAPRRPEKPPISYITLIVMAIQSSPTKRLTLSEIYNYLQQRFSFFRGSYTGWKNSVRHNLSLNDIFRKLPKGLGGATKGHYWTIDSEAEFMFEEGSLRRRPRNYRQKFQLMKEAHNNKNATTRITTPPSTSGVASLPTASAATSTTPVASYYGYVQSTQPMYTNTGCDVSGYSSYLNSVGSAVCTDFYQAVNSTIPTMGYDYMKASTLPSIAGFENGAALGIVTSALGGGYHEVPQDYKDYSKMMEPQISPQLAINQETS</sequence>
<feature type="domain" description="Fork-head" evidence="6">
    <location>
        <begin position="144"/>
        <end position="238"/>
    </location>
</feature>
<dbReference type="Proteomes" id="UP000192247">
    <property type="component" value="Unassembled WGS sequence"/>
</dbReference>
<keyword evidence="8" id="KW-1185">Reference proteome</keyword>
<dbReference type="InterPro" id="IPR051770">
    <property type="entry name" value="Forkhead_box_regulator"/>
</dbReference>
<evidence type="ECO:0000256" key="4">
    <source>
        <dbReference type="PROSITE-ProRule" id="PRU00089"/>
    </source>
</evidence>
<dbReference type="PANTHER" id="PTHR46262:SF2">
    <property type="entry name" value="FORKHEAD BOX PROTEIN BINIOU"/>
    <property type="match status" value="1"/>
</dbReference>
<evidence type="ECO:0000313" key="8">
    <source>
        <dbReference type="Proteomes" id="UP000192247"/>
    </source>
</evidence>
<dbReference type="InterPro" id="IPR030456">
    <property type="entry name" value="TF_fork_head_CS_2"/>
</dbReference>
<dbReference type="Gene3D" id="1.10.10.10">
    <property type="entry name" value="Winged helix-like DNA-binding domain superfamily/Winged helix DNA-binding domain"/>
    <property type="match status" value="1"/>
</dbReference>
<dbReference type="GO" id="GO:0000981">
    <property type="term" value="F:DNA-binding transcription factor activity, RNA polymerase II-specific"/>
    <property type="evidence" value="ECO:0007669"/>
    <property type="project" value="TreeGrafter"/>
</dbReference>
<dbReference type="PROSITE" id="PS50039">
    <property type="entry name" value="FORK_HEAD_3"/>
    <property type="match status" value="1"/>
</dbReference>
<protein>
    <recommendedName>
        <fullName evidence="6">Fork-head domain-containing protein</fullName>
    </recommendedName>
</protein>
<comment type="caution">
    <text evidence="7">The sequence shown here is derived from an EMBL/GenBank/DDBJ whole genome shotgun (WGS) entry which is preliminary data.</text>
</comment>
<dbReference type="GO" id="GO:0001710">
    <property type="term" value="P:mesodermal cell fate commitment"/>
    <property type="evidence" value="ECO:0007669"/>
    <property type="project" value="UniProtKB-ARBA"/>
</dbReference>